<evidence type="ECO:0000313" key="3">
    <source>
        <dbReference type="Proteomes" id="UP001292094"/>
    </source>
</evidence>
<protein>
    <submittedName>
        <fullName evidence="2">Uncharacterized protein</fullName>
    </submittedName>
</protein>
<feature type="region of interest" description="Disordered" evidence="1">
    <location>
        <begin position="523"/>
        <end position="564"/>
    </location>
</feature>
<feature type="compositionally biased region" description="Low complexity" evidence="1">
    <location>
        <begin position="28"/>
        <end position="49"/>
    </location>
</feature>
<reference evidence="2" key="1">
    <citation type="submission" date="2023-11" db="EMBL/GenBank/DDBJ databases">
        <title>Genome assemblies of two species of porcelain crab, Petrolisthes cinctipes and Petrolisthes manimaculis (Anomura: Porcellanidae).</title>
        <authorList>
            <person name="Angst P."/>
        </authorList>
    </citation>
    <scope>NUCLEOTIDE SEQUENCE</scope>
    <source>
        <strain evidence="2">PB745_02</strain>
        <tissue evidence="2">Gill</tissue>
    </source>
</reference>
<comment type="caution">
    <text evidence="2">The sequence shown here is derived from an EMBL/GenBank/DDBJ whole genome shotgun (WGS) entry which is preliminary data.</text>
</comment>
<feature type="region of interest" description="Disordered" evidence="1">
    <location>
        <begin position="260"/>
        <end position="334"/>
    </location>
</feature>
<feature type="non-terminal residue" evidence="2">
    <location>
        <position position="564"/>
    </location>
</feature>
<evidence type="ECO:0000313" key="2">
    <source>
        <dbReference type="EMBL" id="KAK4301740.1"/>
    </source>
</evidence>
<proteinExistence type="predicted"/>
<dbReference type="EMBL" id="JAWZYT010002833">
    <property type="protein sequence ID" value="KAK4301740.1"/>
    <property type="molecule type" value="Genomic_DNA"/>
</dbReference>
<gene>
    <name evidence="2" type="ORF">Pmani_026136</name>
</gene>
<dbReference type="Proteomes" id="UP001292094">
    <property type="component" value="Unassembled WGS sequence"/>
</dbReference>
<accession>A0AAE1P426</accession>
<feature type="compositionally biased region" description="Pro residues" evidence="1">
    <location>
        <begin position="15"/>
        <end position="27"/>
    </location>
</feature>
<name>A0AAE1P426_9EUCA</name>
<feature type="compositionally biased region" description="Polar residues" evidence="1">
    <location>
        <begin position="281"/>
        <end position="305"/>
    </location>
</feature>
<feature type="region of interest" description="Disordered" evidence="1">
    <location>
        <begin position="1"/>
        <end position="51"/>
    </location>
</feature>
<evidence type="ECO:0000256" key="1">
    <source>
        <dbReference type="SAM" id="MobiDB-lite"/>
    </source>
</evidence>
<dbReference type="AlphaFoldDB" id="A0AAE1P426"/>
<organism evidence="2 3">
    <name type="scientific">Petrolisthes manimaculis</name>
    <dbReference type="NCBI Taxonomy" id="1843537"/>
    <lineage>
        <taxon>Eukaryota</taxon>
        <taxon>Metazoa</taxon>
        <taxon>Ecdysozoa</taxon>
        <taxon>Arthropoda</taxon>
        <taxon>Crustacea</taxon>
        <taxon>Multicrustacea</taxon>
        <taxon>Malacostraca</taxon>
        <taxon>Eumalacostraca</taxon>
        <taxon>Eucarida</taxon>
        <taxon>Decapoda</taxon>
        <taxon>Pleocyemata</taxon>
        <taxon>Anomura</taxon>
        <taxon>Galatheoidea</taxon>
        <taxon>Porcellanidae</taxon>
        <taxon>Petrolisthes</taxon>
    </lineage>
</organism>
<feature type="compositionally biased region" description="Polar residues" evidence="1">
    <location>
        <begin position="525"/>
        <end position="544"/>
    </location>
</feature>
<feature type="region of interest" description="Disordered" evidence="1">
    <location>
        <begin position="66"/>
        <end position="86"/>
    </location>
</feature>
<sequence length="564" mass="61055">MKNGDVEEDKGDTPPFAPNSPTLPPTSPSFSINSPSSIPASPSSFSAYSQTKGTATKVKSFMISKHSEDFSSRPPPNSTPTLPSRCSPLLETKLCKAPSPLPHLSSHIYSPVSSPVTHPSTYIETKPYKTSPLSSPVPHPSSYIDTKPCKTSPSPLPSPVTHPSTYIDTKPYKTSPLPSPVAHPSTYIDTKPYKTSPLSSPVPHPTPCMETKPFTTSLVSGAEVKYTPHLHMDTKPRKKSVLSSPVSLTPLYSPFLSKHTSLSSHAFPPNNSSRPMPPLQPLSNNEYGCQSLSQPHQYLPQTQPLSLCMPRPQARSPQPLPQPRSPLQPLLPKKRARSEVFEEDCLVSPPVSPDMPDTSFFPANLAHRRKVARWSAISPSIFPTPSPSITSSPPLPLPLMLGSSAAIPALISMPHEVCSEGSVLASYTSTLAAGKEWDALHYKNAFLNSHRGTSAMYSSALAIHPSHFTSSRRHNNNNYHHVKRLAHTPSSRTSLIHSTASIRPNAVPAAHPDSYYRERTRLNEAPTSPASSHQGLSRPTNTCWSGGAMIPTIPSHPRPTPLAS</sequence>
<feature type="compositionally biased region" description="Polar residues" evidence="1">
    <location>
        <begin position="260"/>
        <end position="274"/>
    </location>
</feature>
<feature type="compositionally biased region" description="Acidic residues" evidence="1">
    <location>
        <begin position="1"/>
        <end position="10"/>
    </location>
</feature>
<keyword evidence="3" id="KW-1185">Reference proteome</keyword>
<feature type="compositionally biased region" description="Pro residues" evidence="1">
    <location>
        <begin position="554"/>
        <end position="564"/>
    </location>
</feature>